<dbReference type="InterPro" id="IPR011009">
    <property type="entry name" value="Kinase-like_dom_sf"/>
</dbReference>
<evidence type="ECO:0000256" key="1">
    <source>
        <dbReference type="ARBA" id="ARBA00022679"/>
    </source>
</evidence>
<dbReference type="SUPFAM" id="SSF56112">
    <property type="entry name" value="Protein kinase-like (PK-like)"/>
    <property type="match status" value="1"/>
</dbReference>
<evidence type="ECO:0000256" key="2">
    <source>
        <dbReference type="ARBA" id="ARBA00022741"/>
    </source>
</evidence>
<accession>A0A397JHQ5</accession>
<feature type="domain" description="TLDc" evidence="6">
    <location>
        <begin position="641"/>
        <end position="828"/>
    </location>
</feature>
<dbReference type="PROSITE" id="PS50011">
    <property type="entry name" value="PROTEIN_KINASE_DOM"/>
    <property type="match status" value="1"/>
</dbReference>
<dbReference type="PROSITE" id="PS51886">
    <property type="entry name" value="TLDC"/>
    <property type="match status" value="1"/>
</dbReference>
<evidence type="ECO:0000259" key="6">
    <source>
        <dbReference type="PROSITE" id="PS51886"/>
    </source>
</evidence>
<evidence type="ECO:0000313" key="7">
    <source>
        <dbReference type="EMBL" id="RHZ87551.1"/>
    </source>
</evidence>
<dbReference type="InterPro" id="IPR006571">
    <property type="entry name" value="TLDc_dom"/>
</dbReference>
<dbReference type="InterPro" id="IPR001245">
    <property type="entry name" value="Ser-Thr/Tyr_kinase_cat_dom"/>
</dbReference>
<dbReference type="PANTHER" id="PTHR44329:SF288">
    <property type="entry name" value="MITOGEN-ACTIVATED PROTEIN KINASE KINASE KINASE 20"/>
    <property type="match status" value="1"/>
</dbReference>
<evidence type="ECO:0000259" key="5">
    <source>
        <dbReference type="PROSITE" id="PS50011"/>
    </source>
</evidence>
<name>A0A397JHQ5_9GLOM</name>
<keyword evidence="8" id="KW-1185">Reference proteome</keyword>
<keyword evidence="4" id="KW-0067">ATP-binding</keyword>
<evidence type="ECO:0000256" key="3">
    <source>
        <dbReference type="ARBA" id="ARBA00022777"/>
    </source>
</evidence>
<keyword evidence="3" id="KW-0418">Kinase</keyword>
<comment type="caution">
    <text evidence="7">The sequence shown here is derived from an EMBL/GenBank/DDBJ whole genome shotgun (WGS) entry which is preliminary data.</text>
</comment>
<keyword evidence="2" id="KW-0547">Nucleotide-binding</keyword>
<dbReference type="EMBL" id="PQFF01000031">
    <property type="protein sequence ID" value="RHZ87551.1"/>
    <property type="molecule type" value="Genomic_DNA"/>
</dbReference>
<feature type="domain" description="Protein kinase" evidence="5">
    <location>
        <begin position="109"/>
        <end position="375"/>
    </location>
</feature>
<dbReference type="Proteomes" id="UP000266861">
    <property type="component" value="Unassembled WGS sequence"/>
</dbReference>
<dbReference type="InterPro" id="IPR011705">
    <property type="entry name" value="BACK"/>
</dbReference>
<dbReference type="Pfam" id="PF07714">
    <property type="entry name" value="PK_Tyr_Ser-Thr"/>
    <property type="match status" value="1"/>
</dbReference>
<evidence type="ECO:0000256" key="4">
    <source>
        <dbReference type="ARBA" id="ARBA00022840"/>
    </source>
</evidence>
<protein>
    <recommendedName>
        <fullName evidence="9">Protein kinase domain-containing protein</fullName>
    </recommendedName>
</protein>
<dbReference type="GO" id="GO:0005524">
    <property type="term" value="F:ATP binding"/>
    <property type="evidence" value="ECO:0007669"/>
    <property type="project" value="UniProtKB-KW"/>
</dbReference>
<dbReference type="AlphaFoldDB" id="A0A397JHQ5"/>
<proteinExistence type="predicted"/>
<dbReference type="Gene3D" id="1.10.510.10">
    <property type="entry name" value="Transferase(Phosphotransferase) domain 1"/>
    <property type="match status" value="1"/>
</dbReference>
<dbReference type="Pfam" id="PF07707">
    <property type="entry name" value="BACK"/>
    <property type="match status" value="1"/>
</dbReference>
<gene>
    <name evidence="7" type="ORF">Glove_33g13</name>
</gene>
<dbReference type="Gene3D" id="1.25.40.420">
    <property type="match status" value="1"/>
</dbReference>
<sequence>MDESNCNNMLHVTTISRANKMAKSMFNLKVNTKYYWLIQGCYNNFGECIKCHQDNTERNWCQPCNAKQFQNEFDKWTSGDREIDKFIQQIQLNANKYEEIIEWIPFDKLESVTYLDKGGFGTVYKANWLDGFIISNTQDEAIWYRNGKQCVCLKSLGKFTNTNDFLQEIKNQLKFRGKNSIAIYGITKNLAKNENIMVMNYAIYGSLRKVVKNKFKELTWQKKSFILSFIAEGLENIHEMGLMHKDFHPGNIVNKSTVLCFITDFGLCKPVSENDPEKIFGIIPYMAPETLSGGEYTQASDIYSFGMVMLEVLTSYPPYYNIPHNENLAMGICEGLKPEIKCEIPQLLKEMMEKCWNFEPLNRPTAEKLRSQLFEFSCIEKKDDEIKKQLRKQIKAANKSNKNFIQYDPNVMHPEAIYISRYLPFLKSKKIETHAKLPIPEYNTSNSRQQLFSIPENLIEVAFDLRKEEVAVKDTNGTIFIVGDNNGDDKYCKVGVGFAYEKAKTRFIFDLMLIANEFELIELSNRLETILIEDKASWLKTHFSFAYCTIFVKENFKTLETFCNDIVVKYPNLIFDSSDFASLPESALISLLKWDDLQMKEVEIWDYVIKWGITQNPTLPTNLGDWTKEIFFTLKTTLQQCLPHIHHAAEISSWIDRKTTTYSTTNIPYKFELILCGTRDGFTPQTFWNICHGHASTIVVAKVKGTDEILGGYNPLAWDNTIDGNSGGWIGWIGWIGWMETKDIFIFSLKNGNVQNSILNRVKDTKYAIFNEKKKFTVHILDGALVRPVRCMPKDRSKIFAWGGFCAQGKTSLFVLEESWMVHFMLIS</sequence>
<keyword evidence="1" id="KW-0808">Transferase</keyword>
<dbReference type="InterPro" id="IPR051681">
    <property type="entry name" value="Ser/Thr_Kinases-Pseudokinases"/>
</dbReference>
<reference evidence="7 8" key="1">
    <citation type="submission" date="2018-08" db="EMBL/GenBank/DDBJ databases">
        <title>Genome and evolution of the arbuscular mycorrhizal fungus Diversispora epigaea (formerly Glomus versiforme) and its bacterial endosymbionts.</title>
        <authorList>
            <person name="Sun X."/>
            <person name="Fei Z."/>
            <person name="Harrison M."/>
        </authorList>
    </citation>
    <scope>NUCLEOTIDE SEQUENCE [LARGE SCALE GENOMIC DNA]</scope>
    <source>
        <strain evidence="7 8">IT104</strain>
    </source>
</reference>
<evidence type="ECO:0000313" key="8">
    <source>
        <dbReference type="Proteomes" id="UP000266861"/>
    </source>
</evidence>
<dbReference type="GO" id="GO:0004674">
    <property type="term" value="F:protein serine/threonine kinase activity"/>
    <property type="evidence" value="ECO:0007669"/>
    <property type="project" value="TreeGrafter"/>
</dbReference>
<dbReference type="PANTHER" id="PTHR44329">
    <property type="entry name" value="SERINE/THREONINE-PROTEIN KINASE TNNI3K-RELATED"/>
    <property type="match status" value="1"/>
</dbReference>
<organism evidence="7 8">
    <name type="scientific">Diversispora epigaea</name>
    <dbReference type="NCBI Taxonomy" id="1348612"/>
    <lineage>
        <taxon>Eukaryota</taxon>
        <taxon>Fungi</taxon>
        <taxon>Fungi incertae sedis</taxon>
        <taxon>Mucoromycota</taxon>
        <taxon>Glomeromycotina</taxon>
        <taxon>Glomeromycetes</taxon>
        <taxon>Diversisporales</taxon>
        <taxon>Diversisporaceae</taxon>
        <taxon>Diversispora</taxon>
    </lineage>
</organism>
<evidence type="ECO:0008006" key="9">
    <source>
        <dbReference type="Google" id="ProtNLM"/>
    </source>
</evidence>
<dbReference type="InterPro" id="IPR000719">
    <property type="entry name" value="Prot_kinase_dom"/>
</dbReference>
<dbReference type="STRING" id="1348612.A0A397JHQ5"/>